<dbReference type="InterPro" id="IPR038162">
    <property type="entry name" value="SoxY_sf"/>
</dbReference>
<dbReference type="SUPFAM" id="SSF81296">
    <property type="entry name" value="E set domains"/>
    <property type="match status" value="1"/>
</dbReference>
<feature type="chain" id="PRO_5046799491" evidence="1">
    <location>
        <begin position="24"/>
        <end position="256"/>
    </location>
</feature>
<accession>A0ABY1RXJ4</accession>
<dbReference type="Gene3D" id="2.60.40.10">
    <property type="entry name" value="Immunoglobulins"/>
    <property type="match status" value="1"/>
</dbReference>
<dbReference type="InterPro" id="IPR032711">
    <property type="entry name" value="SoxY"/>
</dbReference>
<evidence type="ECO:0000313" key="4">
    <source>
        <dbReference type="EMBL" id="SMR71615.1"/>
    </source>
</evidence>
<evidence type="ECO:0000313" key="5">
    <source>
        <dbReference type="Proteomes" id="UP001159257"/>
    </source>
</evidence>
<dbReference type="InterPro" id="IPR014756">
    <property type="entry name" value="Ig_E-set"/>
</dbReference>
<sequence length="256" mass="28839">MMTGISRMLTGLFALFAFSYAHAAQPADPLESVMWDYTREIFIGDADYRFDTSIKVEVPSFAEDPTQVPITIDARSLKGRIERIVVWADLNPIQHIFNYYPGDRASPKVSLRIKVQQSTAIRAAVRTLNGEWHIGYAQLEAAGGGCTTPSMGNADPYWQSHLGEVKARRFATDDMQGTRFKFRVIHPMDTGLVDAIPEFYLQQVELKGPDGEAVVRMELSPPVSENPVISFDLDDEREGYRLWMRDNGGNEFSRVL</sequence>
<feature type="domain" description="Ig-like SoxY" evidence="3">
    <location>
        <begin position="42"/>
        <end position="146"/>
    </location>
</feature>
<evidence type="ECO:0000259" key="3">
    <source>
        <dbReference type="Pfam" id="PF13501"/>
    </source>
</evidence>
<dbReference type="EMBL" id="FXWV01000002">
    <property type="protein sequence ID" value="SMR71615.1"/>
    <property type="molecule type" value="Genomic_DNA"/>
</dbReference>
<reference evidence="4 5" key="1">
    <citation type="submission" date="2017-05" db="EMBL/GenBank/DDBJ databases">
        <authorList>
            <person name="Varghese N."/>
            <person name="Submissions S."/>
        </authorList>
    </citation>
    <scope>NUCLEOTIDE SEQUENCE [LARGE SCALE GENOMIC DNA]</scope>
    <source>
        <strain evidence="4 5">CGMCC 1.7287</strain>
    </source>
</reference>
<dbReference type="Pfam" id="PF13501">
    <property type="entry name" value="SoxY"/>
    <property type="match status" value="1"/>
</dbReference>
<feature type="signal peptide" evidence="1">
    <location>
        <begin position="1"/>
        <end position="23"/>
    </location>
</feature>
<organism evidence="4 5">
    <name type="scientific">Marinobacterium sediminicola</name>
    <dbReference type="NCBI Taxonomy" id="518898"/>
    <lineage>
        <taxon>Bacteria</taxon>
        <taxon>Pseudomonadati</taxon>
        <taxon>Pseudomonadota</taxon>
        <taxon>Gammaproteobacteria</taxon>
        <taxon>Oceanospirillales</taxon>
        <taxon>Oceanospirillaceae</taxon>
        <taxon>Marinobacterium</taxon>
    </lineage>
</organism>
<dbReference type="NCBIfam" id="TIGR04557">
    <property type="entry name" value="fuse_rel_SoxYZ"/>
    <property type="match status" value="1"/>
</dbReference>
<evidence type="ECO:0000259" key="2">
    <source>
        <dbReference type="Pfam" id="PF08770"/>
    </source>
</evidence>
<evidence type="ECO:0000256" key="1">
    <source>
        <dbReference type="SAM" id="SignalP"/>
    </source>
</evidence>
<dbReference type="Gene3D" id="2.60.40.2470">
    <property type="entry name" value="SoxY domain"/>
    <property type="match status" value="1"/>
</dbReference>
<name>A0ABY1RXJ4_9GAMM</name>
<comment type="caution">
    <text evidence="4">The sequence shown here is derived from an EMBL/GenBank/DDBJ whole genome shotgun (WGS) entry which is preliminary data.</text>
</comment>
<proteinExistence type="predicted"/>
<dbReference type="Pfam" id="PF08770">
    <property type="entry name" value="SoxZ"/>
    <property type="match status" value="1"/>
</dbReference>
<dbReference type="InterPro" id="IPR013783">
    <property type="entry name" value="Ig-like_fold"/>
</dbReference>
<dbReference type="Proteomes" id="UP001159257">
    <property type="component" value="Unassembled WGS sequence"/>
</dbReference>
<dbReference type="InterPro" id="IPR030831">
    <property type="entry name" value="Fuse-rel_SoxYZ"/>
</dbReference>
<protein>
    <submittedName>
        <fullName evidence="4">Sulfur-oxidizing protein SoxY</fullName>
    </submittedName>
</protein>
<dbReference type="InterPro" id="IPR014880">
    <property type="entry name" value="SoxZ_dom"/>
</dbReference>
<feature type="domain" description="Sulphur oxidation protein SoxZ" evidence="2">
    <location>
        <begin position="178"/>
        <end position="254"/>
    </location>
</feature>
<keyword evidence="1" id="KW-0732">Signal</keyword>
<keyword evidence="5" id="KW-1185">Reference proteome</keyword>
<gene>
    <name evidence="4" type="ORF">SAMN04487964_102239</name>
</gene>